<gene>
    <name evidence="3" type="ORF">KJP28_10405</name>
</gene>
<dbReference type="InterPro" id="IPR022998">
    <property type="entry name" value="ThiamineP_synth_TenI"/>
</dbReference>
<protein>
    <submittedName>
        <fullName evidence="3">Thiamine phosphate synthase</fullName>
    </submittedName>
</protein>
<dbReference type="Pfam" id="PF02581">
    <property type="entry name" value="TMP-TENI"/>
    <property type="match status" value="1"/>
</dbReference>
<dbReference type="EMBL" id="JAHUZE010000002">
    <property type="protein sequence ID" value="MBV7379340.1"/>
    <property type="molecule type" value="Genomic_DNA"/>
</dbReference>
<name>A0ABS6T2C0_9RHOB</name>
<comment type="caution">
    <text evidence="3">The sequence shown here is derived from an EMBL/GenBank/DDBJ whole genome shotgun (WGS) entry which is preliminary data.</text>
</comment>
<dbReference type="PANTHER" id="PTHR20857:SF15">
    <property type="entry name" value="THIAMINE-PHOSPHATE SYNTHASE"/>
    <property type="match status" value="1"/>
</dbReference>
<keyword evidence="4" id="KW-1185">Reference proteome</keyword>
<evidence type="ECO:0000313" key="3">
    <source>
        <dbReference type="EMBL" id="MBV7379340.1"/>
    </source>
</evidence>
<evidence type="ECO:0000259" key="2">
    <source>
        <dbReference type="Pfam" id="PF02581"/>
    </source>
</evidence>
<evidence type="ECO:0000313" key="4">
    <source>
        <dbReference type="Proteomes" id="UP000756530"/>
    </source>
</evidence>
<organism evidence="3 4">
    <name type="scientific">Maritimibacter dapengensis</name>
    <dbReference type="NCBI Taxonomy" id="2836868"/>
    <lineage>
        <taxon>Bacteria</taxon>
        <taxon>Pseudomonadati</taxon>
        <taxon>Pseudomonadota</taxon>
        <taxon>Alphaproteobacteria</taxon>
        <taxon>Rhodobacterales</taxon>
        <taxon>Roseobacteraceae</taxon>
        <taxon>Maritimibacter</taxon>
    </lineage>
</organism>
<feature type="domain" description="Thiamine phosphate synthase/TenI" evidence="2">
    <location>
        <begin position="9"/>
        <end position="175"/>
    </location>
</feature>
<dbReference type="PANTHER" id="PTHR20857">
    <property type="entry name" value="THIAMINE-PHOSPHATE PYROPHOSPHORYLASE"/>
    <property type="match status" value="1"/>
</dbReference>
<evidence type="ECO:0000256" key="1">
    <source>
        <dbReference type="ARBA" id="ARBA00022977"/>
    </source>
</evidence>
<accession>A0ABS6T2C0</accession>
<proteinExistence type="predicted"/>
<dbReference type="CDD" id="cd00564">
    <property type="entry name" value="TMP_TenI"/>
    <property type="match status" value="1"/>
</dbReference>
<reference evidence="3 4" key="1">
    <citation type="submission" date="2021-05" db="EMBL/GenBank/DDBJ databases">
        <title>Culturable bacteria isolated from Daya Bay.</title>
        <authorList>
            <person name="Zheng W."/>
            <person name="Yu S."/>
            <person name="Huang Y."/>
        </authorList>
    </citation>
    <scope>NUCLEOTIDE SEQUENCE [LARGE SCALE GENOMIC DNA]</scope>
    <source>
        <strain evidence="3 4">DP4N28-5</strain>
    </source>
</reference>
<sequence length="206" mass="22117">MADTELPQLYLVTPPQFELSVFPDQLSRVLDATEVACLRLELATRDEDTIARAADACREVAHARDIALVIADHLLLVEKLGLDGVHFTDGARQVRKARKELGNDPIVGAFCGTSNHDGMIAGEQGADYIAFGPVGESNLGTGAVAERDLFAWWSEMIEVPVVAEGGLTEALVRDLTSVTDFFCFGDEVWGEDDPVAALSALASARS</sequence>
<dbReference type="RefSeq" id="WP_218392478.1">
    <property type="nucleotide sequence ID" value="NZ_JAHUZE010000002.1"/>
</dbReference>
<dbReference type="Proteomes" id="UP000756530">
    <property type="component" value="Unassembled WGS sequence"/>
</dbReference>
<keyword evidence="1" id="KW-0784">Thiamine biosynthesis</keyword>